<evidence type="ECO:0000256" key="6">
    <source>
        <dbReference type="ARBA" id="ARBA00023017"/>
    </source>
</evidence>
<comment type="similarity">
    <text evidence="2 10">Belongs to the GAMAD family.</text>
</comment>
<dbReference type="GO" id="GO:0045505">
    <property type="term" value="F:dynein intermediate chain binding"/>
    <property type="evidence" value="ECO:0007669"/>
    <property type="project" value="UniProtKB-UniRule"/>
</dbReference>
<evidence type="ECO:0000256" key="10">
    <source>
        <dbReference type="PIRNR" id="PIRNR009998"/>
    </source>
</evidence>
<dbReference type="GO" id="GO:0005868">
    <property type="term" value="C:cytoplasmic dynein complex"/>
    <property type="evidence" value="ECO:0007669"/>
    <property type="project" value="UniProtKB-UniRule"/>
</dbReference>
<dbReference type="Pfam" id="PF03259">
    <property type="entry name" value="Robl_LC7"/>
    <property type="match status" value="1"/>
</dbReference>
<evidence type="ECO:0000256" key="5">
    <source>
        <dbReference type="ARBA" id="ARBA00022701"/>
    </source>
</evidence>
<comment type="subcellular location">
    <subcellularLocation>
        <location evidence="1 10">Cytoplasm</location>
        <location evidence="1 10">Cytoskeleton</location>
    </subcellularLocation>
</comment>
<evidence type="ECO:0000256" key="7">
    <source>
        <dbReference type="ARBA" id="ARBA00023175"/>
    </source>
</evidence>
<evidence type="ECO:0000256" key="9">
    <source>
        <dbReference type="ARBA" id="ARBA00025362"/>
    </source>
</evidence>
<organism evidence="12">
    <name type="scientific">Lichtheimia ramosa</name>
    <dbReference type="NCBI Taxonomy" id="688394"/>
    <lineage>
        <taxon>Eukaryota</taxon>
        <taxon>Fungi</taxon>
        <taxon>Fungi incertae sedis</taxon>
        <taxon>Mucoromycota</taxon>
        <taxon>Mucoromycotina</taxon>
        <taxon>Mucoromycetes</taxon>
        <taxon>Mucorales</taxon>
        <taxon>Lichtheimiaceae</taxon>
        <taxon>Lichtheimia</taxon>
    </lineage>
</organism>
<protein>
    <recommendedName>
        <fullName evidence="10">Dynein light chain roadblock</fullName>
    </recommendedName>
</protein>
<dbReference type="SUPFAM" id="SSF103196">
    <property type="entry name" value="Roadblock/LC7 domain"/>
    <property type="match status" value="1"/>
</dbReference>
<comment type="function">
    <text evidence="9">Acts as one of several non-catalytic accessory components of the cytoplasmic dynein 1 complex that are thought to be involved in linking dynein to cargos and to adapter proteins that regulate dynein function. Cytoplasmic dynein 1 acts as a motor for the intracellular retrograde motility of vesicles and organelles along microtubules.</text>
</comment>
<keyword evidence="6 10" id="KW-0243">Dynein</keyword>
<name>A0A077WXF7_9FUNG</name>
<dbReference type="PANTHER" id="PTHR10779">
    <property type="entry name" value="DYNEIN LIGHT CHAIN ROADBLOCK"/>
    <property type="match status" value="1"/>
</dbReference>
<proteinExistence type="inferred from homology"/>
<dbReference type="EMBL" id="LK023357">
    <property type="protein sequence ID" value="CDS12331.1"/>
    <property type="molecule type" value="Genomic_DNA"/>
</dbReference>
<keyword evidence="7 10" id="KW-0505">Motor protein</keyword>
<dbReference type="GO" id="GO:0005874">
    <property type="term" value="C:microtubule"/>
    <property type="evidence" value="ECO:0007669"/>
    <property type="project" value="UniProtKB-UniRule"/>
</dbReference>
<evidence type="ECO:0000256" key="3">
    <source>
        <dbReference type="ARBA" id="ARBA00022448"/>
    </source>
</evidence>
<dbReference type="PIRSF" id="PIRSF009998">
    <property type="entry name" value="DLC7"/>
    <property type="match status" value="1"/>
</dbReference>
<keyword evidence="8 10" id="KW-0206">Cytoskeleton</keyword>
<keyword evidence="4 10" id="KW-0963">Cytoplasm</keyword>
<feature type="domain" description="Roadblock/LAMTOR2" evidence="11">
    <location>
        <begin position="11"/>
        <end position="99"/>
    </location>
</feature>
<sequence length="107" mass="12127">MDSNTPTAQEVDETLKRLSSRKGVKAVVILNNEGQAIRSTLDETLTKQYGQLISALVQQARTTVNTLDDQNDLTFMRVRTKKHEVMIAPDREYLLIVVQNPQESLQQ</sequence>
<evidence type="ECO:0000259" key="11">
    <source>
        <dbReference type="SMART" id="SM00960"/>
    </source>
</evidence>
<dbReference type="GO" id="GO:0005737">
    <property type="term" value="C:cytoplasm"/>
    <property type="evidence" value="ECO:0007669"/>
    <property type="project" value="UniProtKB-UniRule"/>
</dbReference>
<evidence type="ECO:0000313" key="12">
    <source>
        <dbReference type="EMBL" id="CDS12331.1"/>
    </source>
</evidence>
<keyword evidence="3 10" id="KW-0813">Transport</keyword>
<dbReference type="Gene3D" id="3.30.450.30">
    <property type="entry name" value="Dynein light chain 2a, cytoplasmic"/>
    <property type="match status" value="1"/>
</dbReference>
<dbReference type="InterPro" id="IPR016561">
    <property type="entry name" value="DYNLRB1/2"/>
</dbReference>
<gene>
    <name evidence="12" type="ORF">LRAMOSA04526</name>
</gene>
<dbReference type="AlphaFoldDB" id="A0A077WXF7"/>
<dbReference type="SMART" id="SM00960">
    <property type="entry name" value="Robl_LC7"/>
    <property type="match status" value="1"/>
</dbReference>
<dbReference type="OrthoDB" id="9985637at2759"/>
<evidence type="ECO:0000256" key="4">
    <source>
        <dbReference type="ARBA" id="ARBA00022490"/>
    </source>
</evidence>
<evidence type="ECO:0000256" key="8">
    <source>
        <dbReference type="ARBA" id="ARBA00023212"/>
    </source>
</evidence>
<dbReference type="GO" id="GO:0007018">
    <property type="term" value="P:microtubule-based movement"/>
    <property type="evidence" value="ECO:0007669"/>
    <property type="project" value="UniProtKB-UniRule"/>
</dbReference>
<evidence type="ECO:0000256" key="1">
    <source>
        <dbReference type="ARBA" id="ARBA00004245"/>
    </source>
</evidence>
<dbReference type="FunFam" id="3.30.450.30:FF:000009">
    <property type="entry name" value="Dynein light chain roadblock"/>
    <property type="match status" value="1"/>
</dbReference>
<reference evidence="12" key="1">
    <citation type="journal article" date="2014" name="Genome Announc.">
        <title>De novo whole-genome sequence and genome annotation of Lichtheimia ramosa.</title>
        <authorList>
            <person name="Linde J."/>
            <person name="Schwartze V."/>
            <person name="Binder U."/>
            <person name="Lass-Florl C."/>
            <person name="Voigt K."/>
            <person name="Horn F."/>
        </authorList>
    </citation>
    <scope>NUCLEOTIDE SEQUENCE</scope>
    <source>
        <strain evidence="12">JMRC FSU:6197</strain>
    </source>
</reference>
<keyword evidence="5 10" id="KW-0493">Microtubule</keyword>
<dbReference type="InterPro" id="IPR004942">
    <property type="entry name" value="Roadblock/LAMTOR2_dom"/>
</dbReference>
<evidence type="ECO:0000256" key="2">
    <source>
        <dbReference type="ARBA" id="ARBA00007191"/>
    </source>
</evidence>
<accession>A0A077WXF7</accession>